<reference evidence="12" key="1">
    <citation type="submission" date="2023-06" db="EMBL/GenBank/DDBJ databases">
        <authorList>
            <person name="Jiang Y."/>
            <person name="Liu Q."/>
        </authorList>
    </citation>
    <scope>NUCLEOTIDE SEQUENCE</scope>
    <source>
        <strain evidence="12">CGMCC 1.12090</strain>
    </source>
</reference>
<dbReference type="Gene3D" id="3.20.19.10">
    <property type="entry name" value="Aconitase, domain 4"/>
    <property type="match status" value="1"/>
</dbReference>
<comment type="subunit">
    <text evidence="5 10">Heterodimer of LeuC and LeuD.</text>
</comment>
<dbReference type="InterPro" id="IPR015928">
    <property type="entry name" value="Aconitase/3IPM_dehydase_swvl"/>
</dbReference>
<evidence type="ECO:0000256" key="4">
    <source>
        <dbReference type="ARBA" id="ARBA00009845"/>
    </source>
</evidence>
<sequence>MESLQHVTGIAAPLMYANVDTDQIIPTRFLARLSEDGIGEGLFAEWATCSDGSPQPDFLLNQAPWNRASILLAGPMFGCGSSREAAPRALRERGFRALIAPSFGDIFFSNCFRNGIVPVRLPADTVLALAEHMRRERGDDGRCVLTVDLEQGTVTLPPTGEVHAFSVPPLLGRMLREGLDEIALTRTHQPAIDHYRLADRERRPWAYL</sequence>
<keyword evidence="13" id="KW-1185">Reference proteome</keyword>
<keyword evidence="8 10" id="KW-0456">Lyase</keyword>
<dbReference type="Pfam" id="PF00694">
    <property type="entry name" value="Aconitase_C"/>
    <property type="match status" value="1"/>
</dbReference>
<dbReference type="Proteomes" id="UP001169027">
    <property type="component" value="Unassembled WGS sequence"/>
</dbReference>
<dbReference type="GO" id="GO:0003861">
    <property type="term" value="F:3-isopropylmalate dehydratase activity"/>
    <property type="evidence" value="ECO:0007669"/>
    <property type="project" value="UniProtKB-EC"/>
</dbReference>
<evidence type="ECO:0000256" key="2">
    <source>
        <dbReference type="ARBA" id="ARBA00002695"/>
    </source>
</evidence>
<dbReference type="HAMAP" id="MF_01031">
    <property type="entry name" value="LeuD_type1"/>
    <property type="match status" value="1"/>
</dbReference>
<dbReference type="RefSeq" id="WP_301811448.1">
    <property type="nucleotide sequence ID" value="NZ_JAUJZH010000012.1"/>
</dbReference>
<evidence type="ECO:0000259" key="11">
    <source>
        <dbReference type="Pfam" id="PF00694"/>
    </source>
</evidence>
<evidence type="ECO:0000313" key="12">
    <source>
        <dbReference type="EMBL" id="MDO1534155.1"/>
    </source>
</evidence>
<dbReference type="PANTHER" id="PTHR43345">
    <property type="entry name" value="3-ISOPROPYLMALATE DEHYDRATASE SMALL SUBUNIT 2-RELATED-RELATED"/>
    <property type="match status" value="1"/>
</dbReference>
<dbReference type="EMBL" id="JAUKVY010000012">
    <property type="protein sequence ID" value="MDO1534155.1"/>
    <property type="molecule type" value="Genomic_DNA"/>
</dbReference>
<dbReference type="PANTHER" id="PTHR43345:SF5">
    <property type="entry name" value="3-ISOPROPYLMALATE DEHYDRATASE SMALL SUBUNIT"/>
    <property type="match status" value="1"/>
</dbReference>
<dbReference type="InterPro" id="IPR000573">
    <property type="entry name" value="AconitaseA/IPMdHydase_ssu_swvl"/>
</dbReference>
<evidence type="ECO:0000313" key="13">
    <source>
        <dbReference type="Proteomes" id="UP001169027"/>
    </source>
</evidence>
<keyword evidence="6 10" id="KW-0432">Leucine biosynthesis</keyword>
<dbReference type="EC" id="4.2.1.33" evidence="10"/>
<proteinExistence type="inferred from homology"/>
<dbReference type="NCBIfam" id="NF002458">
    <property type="entry name" value="PRK01641.1"/>
    <property type="match status" value="1"/>
</dbReference>
<dbReference type="CDD" id="cd01577">
    <property type="entry name" value="IPMI_Swivel"/>
    <property type="match status" value="1"/>
</dbReference>
<keyword evidence="7 10" id="KW-0028">Amino-acid biosynthesis</keyword>
<dbReference type="InterPro" id="IPR033940">
    <property type="entry name" value="IPMI_Swivel"/>
</dbReference>
<evidence type="ECO:0000256" key="9">
    <source>
        <dbReference type="ARBA" id="ARBA00023304"/>
    </source>
</evidence>
<evidence type="ECO:0000256" key="5">
    <source>
        <dbReference type="ARBA" id="ARBA00011271"/>
    </source>
</evidence>
<organism evidence="12 13">
    <name type="scientific">Variovorax ginsengisoli</name>
    <dbReference type="NCBI Taxonomy" id="363844"/>
    <lineage>
        <taxon>Bacteria</taxon>
        <taxon>Pseudomonadati</taxon>
        <taxon>Pseudomonadota</taxon>
        <taxon>Betaproteobacteria</taxon>
        <taxon>Burkholderiales</taxon>
        <taxon>Comamonadaceae</taxon>
        <taxon>Variovorax</taxon>
    </lineage>
</organism>
<dbReference type="SUPFAM" id="SSF52016">
    <property type="entry name" value="LeuD/IlvD-like"/>
    <property type="match status" value="1"/>
</dbReference>
<feature type="domain" description="Aconitase A/isopropylmalate dehydratase small subunit swivel" evidence="11">
    <location>
        <begin position="1"/>
        <end position="123"/>
    </location>
</feature>
<evidence type="ECO:0000256" key="8">
    <source>
        <dbReference type="ARBA" id="ARBA00023239"/>
    </source>
</evidence>
<keyword evidence="9 10" id="KW-0100">Branched-chain amino acid biosynthesis</keyword>
<accession>A0ABT8S5R7</accession>
<evidence type="ECO:0000256" key="3">
    <source>
        <dbReference type="ARBA" id="ARBA00004729"/>
    </source>
</evidence>
<comment type="caution">
    <text evidence="12">The sequence shown here is derived from an EMBL/GenBank/DDBJ whole genome shotgun (WGS) entry which is preliminary data.</text>
</comment>
<evidence type="ECO:0000256" key="10">
    <source>
        <dbReference type="HAMAP-Rule" id="MF_01031"/>
    </source>
</evidence>
<comment type="function">
    <text evidence="2 10">Catalyzes the isomerization between 2-isopropylmalate and 3-isopropylmalate, via the formation of 2-isopropylmaleate.</text>
</comment>
<dbReference type="InterPro" id="IPR004431">
    <property type="entry name" value="3-IsopropMal_deHydase_ssu"/>
</dbReference>
<comment type="similarity">
    <text evidence="4 10">Belongs to the LeuD family. LeuD type 1 subfamily.</text>
</comment>
<protein>
    <recommendedName>
        <fullName evidence="10">3-isopropylmalate dehydratase small subunit</fullName>
        <ecNumber evidence="10">4.2.1.33</ecNumber>
    </recommendedName>
    <alternativeName>
        <fullName evidence="10">Alpha-IPM isomerase</fullName>
        <shortName evidence="10">IPMI</shortName>
    </alternativeName>
    <alternativeName>
        <fullName evidence="10">Isopropylmalate isomerase</fullName>
    </alternativeName>
</protein>
<evidence type="ECO:0000256" key="1">
    <source>
        <dbReference type="ARBA" id="ARBA00000491"/>
    </source>
</evidence>
<evidence type="ECO:0000256" key="7">
    <source>
        <dbReference type="ARBA" id="ARBA00022605"/>
    </source>
</evidence>
<name>A0ABT8S5R7_9BURK</name>
<dbReference type="NCBIfam" id="TIGR00171">
    <property type="entry name" value="leuD"/>
    <property type="match status" value="1"/>
</dbReference>
<gene>
    <name evidence="10 12" type="primary">leuD</name>
    <name evidence="12" type="ORF">Q2T77_17860</name>
</gene>
<comment type="pathway">
    <text evidence="3 10">Amino-acid biosynthesis; L-leucine biosynthesis; L-leucine from 3-methyl-2-oxobutanoate: step 2/4.</text>
</comment>
<comment type="catalytic activity">
    <reaction evidence="1 10">
        <text>(2R,3S)-3-isopropylmalate = (2S)-2-isopropylmalate</text>
        <dbReference type="Rhea" id="RHEA:32287"/>
        <dbReference type="ChEBI" id="CHEBI:1178"/>
        <dbReference type="ChEBI" id="CHEBI:35121"/>
        <dbReference type="EC" id="4.2.1.33"/>
    </reaction>
</comment>
<evidence type="ECO:0000256" key="6">
    <source>
        <dbReference type="ARBA" id="ARBA00022430"/>
    </source>
</evidence>
<dbReference type="InterPro" id="IPR050075">
    <property type="entry name" value="LeuD"/>
</dbReference>